<evidence type="ECO:0000256" key="9">
    <source>
        <dbReference type="ARBA" id="ARBA00022989"/>
    </source>
</evidence>
<keyword evidence="4" id="KW-1003">Cell membrane</keyword>
<dbReference type="Pfam" id="PF02322">
    <property type="entry name" value="Cyt_bd_oxida_II"/>
    <property type="match status" value="1"/>
</dbReference>
<keyword evidence="7" id="KW-0479">Metal-binding</keyword>
<keyword evidence="9 12" id="KW-1133">Transmembrane helix</keyword>
<evidence type="ECO:0000256" key="7">
    <source>
        <dbReference type="ARBA" id="ARBA00022723"/>
    </source>
</evidence>
<dbReference type="GO" id="GO:0009055">
    <property type="term" value="F:electron transfer activity"/>
    <property type="evidence" value="ECO:0007669"/>
    <property type="project" value="TreeGrafter"/>
</dbReference>
<feature type="transmembrane region" description="Helical" evidence="12">
    <location>
        <begin position="84"/>
        <end position="100"/>
    </location>
</feature>
<dbReference type="InterPro" id="IPR003317">
    <property type="entry name" value="Cyt-d_oxidase_su2"/>
</dbReference>
<dbReference type="PANTHER" id="PTHR43141">
    <property type="entry name" value="CYTOCHROME BD2 SUBUNIT II"/>
    <property type="match status" value="1"/>
</dbReference>
<dbReference type="PANTHER" id="PTHR43141:SF5">
    <property type="entry name" value="CYTOCHROME BD-I UBIQUINOL OXIDASE SUBUNIT 2"/>
    <property type="match status" value="1"/>
</dbReference>
<accession>A0A1I3Q387</accession>
<evidence type="ECO:0000256" key="4">
    <source>
        <dbReference type="ARBA" id="ARBA00022475"/>
    </source>
</evidence>
<dbReference type="GO" id="GO:0019646">
    <property type="term" value="P:aerobic electron transport chain"/>
    <property type="evidence" value="ECO:0007669"/>
    <property type="project" value="TreeGrafter"/>
</dbReference>
<feature type="transmembrane region" description="Helical" evidence="12">
    <location>
        <begin position="200"/>
        <end position="226"/>
    </location>
</feature>
<keyword evidence="6 12" id="KW-0812">Transmembrane</keyword>
<dbReference type="AlphaFoldDB" id="A0A1I3Q387"/>
<feature type="transmembrane region" description="Helical" evidence="12">
    <location>
        <begin position="161"/>
        <end position="188"/>
    </location>
</feature>
<dbReference type="GO" id="GO:0046872">
    <property type="term" value="F:metal ion binding"/>
    <property type="evidence" value="ECO:0007669"/>
    <property type="project" value="UniProtKB-KW"/>
</dbReference>
<gene>
    <name evidence="13" type="ORF">SAMN05192543_106197</name>
</gene>
<dbReference type="GO" id="GO:0016682">
    <property type="term" value="F:oxidoreductase activity, acting on diphenols and related substances as donors, oxygen as acceptor"/>
    <property type="evidence" value="ECO:0007669"/>
    <property type="project" value="TreeGrafter"/>
</dbReference>
<dbReference type="PIRSF" id="PIRSF000267">
    <property type="entry name" value="Cyt_oxidse_sub2"/>
    <property type="match status" value="1"/>
</dbReference>
<feature type="transmembrane region" description="Helical" evidence="12">
    <location>
        <begin position="324"/>
        <end position="346"/>
    </location>
</feature>
<dbReference type="GO" id="GO:0005886">
    <property type="term" value="C:plasma membrane"/>
    <property type="evidence" value="ECO:0007669"/>
    <property type="project" value="UniProtKB-SubCell"/>
</dbReference>
<evidence type="ECO:0000256" key="10">
    <source>
        <dbReference type="ARBA" id="ARBA00023004"/>
    </source>
</evidence>
<feature type="transmembrane region" description="Helical" evidence="12">
    <location>
        <begin position="12"/>
        <end position="40"/>
    </location>
</feature>
<sequence length="367" mass="39299">MIDYDVLKVVWWALIGVLLIGFALTDGFDMGAGMLLPFIARTDIERRVVVNSVGATWEGNQVWLVTAGAAIFAAWPMVYATAFSGFYIALLLVLFSLFFRPVGFDYRSKVQDQRWRSTWDWALFVGSAVPALVFGVAFGNLLEGVPFQFDADMRLAYGGSFWALLNPFALLCGLVSVAMLVMHGAAFLRLKASGVIVARAAYVNVGAGIATFALFVIAGALIVTVVPGYQLSGNGSVTTAKGLWVSNYGFDVWFSLAPALGLTGALASALCAHRNHPVGAFAASSVSVAGVILTAGVSMFPFVVPSSTVPLQSLTMWNATSSRLTLQIMLVAVAVCLPIVLLYTAWAYRVMFGRVTAESVEQDHASY</sequence>
<evidence type="ECO:0000256" key="12">
    <source>
        <dbReference type="SAM" id="Phobius"/>
    </source>
</evidence>
<comment type="similarity">
    <text evidence="2">Belongs to the cytochrome ubiquinol oxidase subunit 2 family.</text>
</comment>
<evidence type="ECO:0000256" key="11">
    <source>
        <dbReference type="ARBA" id="ARBA00023136"/>
    </source>
</evidence>
<evidence type="ECO:0000256" key="6">
    <source>
        <dbReference type="ARBA" id="ARBA00022692"/>
    </source>
</evidence>
<evidence type="ECO:0000313" key="14">
    <source>
        <dbReference type="Proteomes" id="UP000199548"/>
    </source>
</evidence>
<evidence type="ECO:0000256" key="2">
    <source>
        <dbReference type="ARBA" id="ARBA00007543"/>
    </source>
</evidence>
<keyword evidence="14" id="KW-1185">Reference proteome</keyword>
<comment type="subcellular location">
    <subcellularLocation>
        <location evidence="1">Cell membrane</location>
        <topology evidence="1">Multi-pass membrane protein</topology>
    </subcellularLocation>
</comment>
<name>A0A1I3Q387_9BURK</name>
<dbReference type="NCBIfam" id="TIGR00203">
    <property type="entry name" value="cydB"/>
    <property type="match status" value="1"/>
</dbReference>
<reference evidence="13 14" key="1">
    <citation type="submission" date="2016-10" db="EMBL/GenBank/DDBJ databases">
        <authorList>
            <person name="de Groot N.N."/>
        </authorList>
    </citation>
    <scope>NUCLEOTIDE SEQUENCE [LARGE SCALE GENOMIC DNA]</scope>
    <source>
        <strain evidence="13 14">LMG 23650</strain>
    </source>
</reference>
<keyword evidence="10" id="KW-0408">Iron</keyword>
<dbReference type="GO" id="GO:0070069">
    <property type="term" value="C:cytochrome complex"/>
    <property type="evidence" value="ECO:0007669"/>
    <property type="project" value="TreeGrafter"/>
</dbReference>
<keyword evidence="11 12" id="KW-0472">Membrane</keyword>
<evidence type="ECO:0000256" key="8">
    <source>
        <dbReference type="ARBA" id="ARBA00022982"/>
    </source>
</evidence>
<feature type="transmembrane region" description="Helical" evidence="12">
    <location>
        <begin position="252"/>
        <end position="271"/>
    </location>
</feature>
<evidence type="ECO:0000256" key="1">
    <source>
        <dbReference type="ARBA" id="ARBA00004651"/>
    </source>
</evidence>
<keyword evidence="8" id="KW-0249">Electron transport</keyword>
<dbReference type="EMBL" id="FOQU01000006">
    <property type="protein sequence ID" value="SFJ28373.1"/>
    <property type="molecule type" value="Genomic_DNA"/>
</dbReference>
<keyword evidence="5" id="KW-0349">Heme</keyword>
<evidence type="ECO:0000313" key="13">
    <source>
        <dbReference type="EMBL" id="SFJ28373.1"/>
    </source>
</evidence>
<keyword evidence="3" id="KW-0813">Transport</keyword>
<organism evidence="13 14">
    <name type="scientific">Paraburkholderia megapolitana</name>
    <dbReference type="NCBI Taxonomy" id="420953"/>
    <lineage>
        <taxon>Bacteria</taxon>
        <taxon>Pseudomonadati</taxon>
        <taxon>Pseudomonadota</taxon>
        <taxon>Betaproteobacteria</taxon>
        <taxon>Burkholderiales</taxon>
        <taxon>Burkholderiaceae</taxon>
        <taxon>Paraburkholderia</taxon>
    </lineage>
</organism>
<dbReference type="Proteomes" id="UP000199548">
    <property type="component" value="Unassembled WGS sequence"/>
</dbReference>
<proteinExistence type="inferred from homology"/>
<dbReference type="STRING" id="420953.SAMN05192543_106197"/>
<feature type="transmembrane region" description="Helical" evidence="12">
    <location>
        <begin position="278"/>
        <end position="304"/>
    </location>
</feature>
<protein>
    <submittedName>
        <fullName evidence="13">Cytochrome bd-I ubiquinol oxidase subunit 2 apoprotein</fullName>
    </submittedName>
</protein>
<evidence type="ECO:0000256" key="5">
    <source>
        <dbReference type="ARBA" id="ARBA00022617"/>
    </source>
</evidence>
<evidence type="ECO:0000256" key="3">
    <source>
        <dbReference type="ARBA" id="ARBA00022448"/>
    </source>
</evidence>
<feature type="transmembrane region" description="Helical" evidence="12">
    <location>
        <begin position="121"/>
        <end position="141"/>
    </location>
</feature>